<protein>
    <submittedName>
        <fullName evidence="2">Uncharacterized protein</fullName>
    </submittedName>
</protein>
<dbReference type="EMBL" id="MK318971">
    <property type="protein sequence ID" value="QCL09502.1"/>
    <property type="molecule type" value="Genomic_DNA"/>
</dbReference>
<reference evidence="2" key="1">
    <citation type="submission" date="2018-12" db="EMBL/GenBank/DDBJ databases">
        <title>Three Rhizobium rhizogenes strains isolated from the same crown gall tumor carry diverse plasmids.</title>
        <authorList>
            <person name="Pulawska J."/>
            <person name="Kuzmanovic N."/>
        </authorList>
    </citation>
    <scope>NUCLEOTIDE SEQUENCE</scope>
    <source>
        <strain evidence="1">C5.7</strain>
        <strain evidence="2">Colt5.8</strain>
        <plasmid evidence="1">pC5.7b</plasmid>
        <plasmid evidence="2">pColt5.8a</plasmid>
    </source>
</reference>
<gene>
    <name evidence="1" type="ORF">pC5.7b_253</name>
    <name evidence="2" type="ORF">pC5.8a_10</name>
</gene>
<proteinExistence type="predicted"/>
<geneLocation type="plasmid" evidence="2">
    <name>pColt5.8a</name>
</geneLocation>
<sequence length="37" mass="3942">MGNLVRGNDGSIESPEISADFAVMSVKLLRAAILPIR</sequence>
<geneLocation type="plasmid" evidence="1">
    <name>pC5.7b</name>
</geneLocation>
<evidence type="ECO:0000313" key="1">
    <source>
        <dbReference type="EMBL" id="QCL09120.1"/>
    </source>
</evidence>
<dbReference type="AlphaFoldDB" id="A0A7S5DSP6"/>
<name>A0A7S5DSP6_RHIRH</name>
<accession>A0A7S5DSP6</accession>
<dbReference type="EMBL" id="MK318968">
    <property type="protein sequence ID" value="QCL09120.1"/>
    <property type="molecule type" value="Genomic_DNA"/>
</dbReference>
<organism evidence="2">
    <name type="scientific">Rhizobium rhizogenes</name>
    <name type="common">Agrobacterium rhizogenes</name>
    <dbReference type="NCBI Taxonomy" id="359"/>
    <lineage>
        <taxon>Bacteria</taxon>
        <taxon>Pseudomonadati</taxon>
        <taxon>Pseudomonadota</taxon>
        <taxon>Alphaproteobacteria</taxon>
        <taxon>Hyphomicrobiales</taxon>
        <taxon>Rhizobiaceae</taxon>
        <taxon>Rhizobium/Agrobacterium group</taxon>
        <taxon>Rhizobium</taxon>
    </lineage>
</organism>
<keyword evidence="2" id="KW-0614">Plasmid</keyword>
<evidence type="ECO:0000313" key="2">
    <source>
        <dbReference type="EMBL" id="QCL09502.1"/>
    </source>
</evidence>